<evidence type="ECO:0000313" key="3">
    <source>
        <dbReference type="WBParaSite" id="Minc3s10395g44044"/>
    </source>
</evidence>
<sequence>MANNYNTKNTKITSSGGQQRKSELERRRSIRTIIASYEAEEEAFFKKNLGENASRM</sequence>
<reference evidence="3" key="1">
    <citation type="submission" date="2022-11" db="UniProtKB">
        <authorList>
            <consortium name="WormBaseParasite"/>
        </authorList>
    </citation>
    <scope>IDENTIFICATION</scope>
</reference>
<dbReference type="AlphaFoldDB" id="A0A914P1Q9"/>
<protein>
    <submittedName>
        <fullName evidence="3">Uncharacterized protein</fullName>
    </submittedName>
</protein>
<proteinExistence type="predicted"/>
<organism evidence="2 3">
    <name type="scientific">Meloidogyne incognita</name>
    <name type="common">Southern root-knot nematode worm</name>
    <name type="synonym">Oxyuris incognita</name>
    <dbReference type="NCBI Taxonomy" id="6306"/>
    <lineage>
        <taxon>Eukaryota</taxon>
        <taxon>Metazoa</taxon>
        <taxon>Ecdysozoa</taxon>
        <taxon>Nematoda</taxon>
        <taxon>Chromadorea</taxon>
        <taxon>Rhabditida</taxon>
        <taxon>Tylenchina</taxon>
        <taxon>Tylenchomorpha</taxon>
        <taxon>Tylenchoidea</taxon>
        <taxon>Meloidogynidae</taxon>
        <taxon>Meloidogyninae</taxon>
        <taxon>Meloidogyne</taxon>
        <taxon>Meloidogyne incognita group</taxon>
    </lineage>
</organism>
<name>A0A914P1Q9_MELIC</name>
<keyword evidence="2" id="KW-1185">Reference proteome</keyword>
<accession>A0A914P1Q9</accession>
<feature type="compositionally biased region" description="Polar residues" evidence="1">
    <location>
        <begin position="1"/>
        <end position="19"/>
    </location>
</feature>
<dbReference type="Proteomes" id="UP000887563">
    <property type="component" value="Unplaced"/>
</dbReference>
<evidence type="ECO:0000313" key="2">
    <source>
        <dbReference type="Proteomes" id="UP000887563"/>
    </source>
</evidence>
<feature type="region of interest" description="Disordered" evidence="1">
    <location>
        <begin position="1"/>
        <end position="26"/>
    </location>
</feature>
<evidence type="ECO:0000256" key="1">
    <source>
        <dbReference type="SAM" id="MobiDB-lite"/>
    </source>
</evidence>
<dbReference type="WBParaSite" id="Minc3s10395g44044">
    <property type="protein sequence ID" value="Minc3s10395g44044"/>
    <property type="gene ID" value="Minc3s10395g44044"/>
</dbReference>